<keyword evidence="2" id="KW-1185">Reference proteome</keyword>
<protein>
    <submittedName>
        <fullName evidence="1">Uncharacterized protein</fullName>
    </submittedName>
</protein>
<proteinExistence type="predicted"/>
<evidence type="ECO:0000313" key="2">
    <source>
        <dbReference type="Proteomes" id="UP000265520"/>
    </source>
</evidence>
<sequence length="117" mass="12750">LRWGVRPSVLLITKQQSLLRREREGDREIAGIAMAVCVLPVSGSDRLLRWVIHLGWDGFQAGCQILGGMGKIGMTWCRDVGKRLDRLIEVRTGSGDSSGTEESGHGLQVVVLHVTGS</sequence>
<reference evidence="1 2" key="1">
    <citation type="journal article" date="2018" name="Front. Plant Sci.">
        <title>Red Clover (Trifolium pratense) and Zigzag Clover (T. medium) - A Picture of Genomic Similarities and Differences.</title>
        <authorList>
            <person name="Dluhosova J."/>
            <person name="Istvanek J."/>
            <person name="Nedelnik J."/>
            <person name="Repkova J."/>
        </authorList>
    </citation>
    <scope>NUCLEOTIDE SEQUENCE [LARGE SCALE GENOMIC DNA]</scope>
    <source>
        <strain evidence="2">cv. 10/8</strain>
        <tissue evidence="1">Leaf</tissue>
    </source>
</reference>
<name>A0A392RYM4_9FABA</name>
<dbReference type="Proteomes" id="UP000265520">
    <property type="component" value="Unassembled WGS sequence"/>
</dbReference>
<comment type="caution">
    <text evidence="1">The sequence shown here is derived from an EMBL/GenBank/DDBJ whole genome shotgun (WGS) entry which is preliminary data.</text>
</comment>
<feature type="non-terminal residue" evidence="1">
    <location>
        <position position="1"/>
    </location>
</feature>
<accession>A0A392RYM4</accession>
<feature type="non-terminal residue" evidence="1">
    <location>
        <position position="117"/>
    </location>
</feature>
<evidence type="ECO:0000313" key="1">
    <source>
        <dbReference type="EMBL" id="MCI41499.1"/>
    </source>
</evidence>
<dbReference type="AlphaFoldDB" id="A0A392RYM4"/>
<organism evidence="1 2">
    <name type="scientific">Trifolium medium</name>
    <dbReference type="NCBI Taxonomy" id="97028"/>
    <lineage>
        <taxon>Eukaryota</taxon>
        <taxon>Viridiplantae</taxon>
        <taxon>Streptophyta</taxon>
        <taxon>Embryophyta</taxon>
        <taxon>Tracheophyta</taxon>
        <taxon>Spermatophyta</taxon>
        <taxon>Magnoliopsida</taxon>
        <taxon>eudicotyledons</taxon>
        <taxon>Gunneridae</taxon>
        <taxon>Pentapetalae</taxon>
        <taxon>rosids</taxon>
        <taxon>fabids</taxon>
        <taxon>Fabales</taxon>
        <taxon>Fabaceae</taxon>
        <taxon>Papilionoideae</taxon>
        <taxon>50 kb inversion clade</taxon>
        <taxon>NPAAA clade</taxon>
        <taxon>Hologalegina</taxon>
        <taxon>IRL clade</taxon>
        <taxon>Trifolieae</taxon>
        <taxon>Trifolium</taxon>
    </lineage>
</organism>
<dbReference type="EMBL" id="LXQA010293038">
    <property type="protein sequence ID" value="MCI41499.1"/>
    <property type="molecule type" value="Genomic_DNA"/>
</dbReference>